<organism evidence="3 4">
    <name type="scientific">Paraliobacillus quinghaiensis</name>
    <dbReference type="NCBI Taxonomy" id="470815"/>
    <lineage>
        <taxon>Bacteria</taxon>
        <taxon>Bacillati</taxon>
        <taxon>Bacillota</taxon>
        <taxon>Bacilli</taxon>
        <taxon>Bacillales</taxon>
        <taxon>Bacillaceae</taxon>
        <taxon>Paraliobacillus</taxon>
    </lineage>
</organism>
<accession>A0A917THH5</accession>
<keyword evidence="2" id="KW-0472">Membrane</keyword>
<evidence type="ECO:0000256" key="2">
    <source>
        <dbReference type="SAM" id="Phobius"/>
    </source>
</evidence>
<evidence type="ECO:0000256" key="1">
    <source>
        <dbReference type="SAM" id="MobiDB-lite"/>
    </source>
</evidence>
<gene>
    <name evidence="3" type="ORF">GCM10011351_03500</name>
</gene>
<evidence type="ECO:0000313" key="3">
    <source>
        <dbReference type="EMBL" id="GGM20944.1"/>
    </source>
</evidence>
<feature type="transmembrane region" description="Helical" evidence="2">
    <location>
        <begin position="36"/>
        <end position="55"/>
    </location>
</feature>
<dbReference type="AlphaFoldDB" id="A0A917THH5"/>
<feature type="region of interest" description="Disordered" evidence="1">
    <location>
        <begin position="64"/>
        <end position="87"/>
    </location>
</feature>
<dbReference type="Proteomes" id="UP000618460">
    <property type="component" value="Unassembled WGS sequence"/>
</dbReference>
<dbReference type="OrthoDB" id="2893476at2"/>
<name>A0A917THH5_9BACI</name>
<proteinExistence type="predicted"/>
<protein>
    <submittedName>
        <fullName evidence="3">Uncharacterized protein</fullName>
    </submittedName>
</protein>
<evidence type="ECO:0000313" key="4">
    <source>
        <dbReference type="Proteomes" id="UP000618460"/>
    </source>
</evidence>
<sequence length="87" mass="9491">MNKTIKKQTLEHSNLKVILACTKITLKGNGGNSMEFWIMTGGGIIAIGASVWYYASLGKSISKEEKEVGKDLSYETNPYTGSSKSKK</sequence>
<reference evidence="3" key="1">
    <citation type="journal article" date="2014" name="Int. J. Syst. Evol. Microbiol.">
        <title>Complete genome sequence of Corynebacterium casei LMG S-19264T (=DSM 44701T), isolated from a smear-ripened cheese.</title>
        <authorList>
            <consortium name="US DOE Joint Genome Institute (JGI-PGF)"/>
            <person name="Walter F."/>
            <person name="Albersmeier A."/>
            <person name="Kalinowski J."/>
            <person name="Ruckert C."/>
        </authorList>
    </citation>
    <scope>NUCLEOTIDE SEQUENCE</scope>
    <source>
        <strain evidence="3">CGMCC 1.6333</strain>
    </source>
</reference>
<feature type="compositionally biased region" description="Polar residues" evidence="1">
    <location>
        <begin position="74"/>
        <end position="87"/>
    </location>
</feature>
<reference evidence="3" key="2">
    <citation type="submission" date="2020-09" db="EMBL/GenBank/DDBJ databases">
        <authorList>
            <person name="Sun Q."/>
            <person name="Zhou Y."/>
        </authorList>
    </citation>
    <scope>NUCLEOTIDE SEQUENCE</scope>
    <source>
        <strain evidence="3">CGMCC 1.6333</strain>
    </source>
</reference>
<feature type="compositionally biased region" description="Basic and acidic residues" evidence="1">
    <location>
        <begin position="64"/>
        <end position="73"/>
    </location>
</feature>
<keyword evidence="2" id="KW-0812">Transmembrane</keyword>
<comment type="caution">
    <text evidence="3">The sequence shown here is derived from an EMBL/GenBank/DDBJ whole genome shotgun (WGS) entry which is preliminary data.</text>
</comment>
<keyword evidence="4" id="KW-1185">Reference proteome</keyword>
<keyword evidence="2" id="KW-1133">Transmembrane helix</keyword>
<dbReference type="EMBL" id="BMLG01000001">
    <property type="protein sequence ID" value="GGM20944.1"/>
    <property type="molecule type" value="Genomic_DNA"/>
</dbReference>